<dbReference type="Proteomes" id="UP001165090">
    <property type="component" value="Unassembled WGS sequence"/>
</dbReference>
<gene>
    <name evidence="2" type="ORF">VaNZ11_013143</name>
</gene>
<comment type="caution">
    <text evidence="2">The sequence shown here is derived from an EMBL/GenBank/DDBJ whole genome shotgun (WGS) entry which is preliminary data.</text>
</comment>
<evidence type="ECO:0000313" key="3">
    <source>
        <dbReference type="Proteomes" id="UP001165090"/>
    </source>
</evidence>
<feature type="non-terminal residue" evidence="2">
    <location>
        <position position="1"/>
    </location>
</feature>
<sequence>FLTGPAASAGFRGLKSVVTAKSKMGIETGFSTGGAKGRRTASSSRLSQISDGGRHGHRDLTVAQLTILRDTTDLVRTFWLEMEQKRWCSLDLMLVYELYTDPRAMKTLYPVNLL</sequence>
<evidence type="ECO:0000313" key="2">
    <source>
        <dbReference type="EMBL" id="GLI68666.1"/>
    </source>
</evidence>
<evidence type="ECO:0000256" key="1">
    <source>
        <dbReference type="SAM" id="MobiDB-lite"/>
    </source>
</evidence>
<reference evidence="2 3" key="1">
    <citation type="journal article" date="2023" name="IScience">
        <title>Expanded male sex-determining region conserved during the evolution of homothallism in the green alga Volvox.</title>
        <authorList>
            <person name="Yamamoto K."/>
            <person name="Matsuzaki R."/>
            <person name="Mahakham W."/>
            <person name="Heman W."/>
            <person name="Sekimoto H."/>
            <person name="Kawachi M."/>
            <person name="Minakuchi Y."/>
            <person name="Toyoda A."/>
            <person name="Nozaki H."/>
        </authorList>
    </citation>
    <scope>NUCLEOTIDE SEQUENCE [LARGE SCALE GENOMIC DNA]</scope>
    <source>
        <strain evidence="2 3">NIES-4468</strain>
    </source>
</reference>
<feature type="compositionally biased region" description="Polar residues" evidence="1">
    <location>
        <begin position="40"/>
        <end position="50"/>
    </location>
</feature>
<accession>A0ABQ5SGD5</accession>
<feature type="region of interest" description="Disordered" evidence="1">
    <location>
        <begin position="29"/>
        <end position="56"/>
    </location>
</feature>
<name>A0ABQ5SGD5_9CHLO</name>
<keyword evidence="3" id="KW-1185">Reference proteome</keyword>
<organism evidence="2 3">
    <name type="scientific">Volvox africanus</name>
    <dbReference type="NCBI Taxonomy" id="51714"/>
    <lineage>
        <taxon>Eukaryota</taxon>
        <taxon>Viridiplantae</taxon>
        <taxon>Chlorophyta</taxon>
        <taxon>core chlorophytes</taxon>
        <taxon>Chlorophyceae</taxon>
        <taxon>CS clade</taxon>
        <taxon>Chlamydomonadales</taxon>
        <taxon>Volvocaceae</taxon>
        <taxon>Volvox</taxon>
    </lineage>
</organism>
<protein>
    <submittedName>
        <fullName evidence="2">Uncharacterized protein</fullName>
    </submittedName>
</protein>
<feature type="non-terminal residue" evidence="2">
    <location>
        <position position="114"/>
    </location>
</feature>
<proteinExistence type="predicted"/>
<dbReference type="EMBL" id="BSDZ01000080">
    <property type="protein sequence ID" value="GLI68666.1"/>
    <property type="molecule type" value="Genomic_DNA"/>
</dbReference>